<dbReference type="EMBL" id="CP075587">
    <property type="protein sequence ID" value="QYF49088.1"/>
    <property type="molecule type" value="Genomic_DNA"/>
</dbReference>
<feature type="coiled-coil region" evidence="1">
    <location>
        <begin position="864"/>
        <end position="893"/>
    </location>
</feature>
<keyword evidence="1" id="KW-0175">Coiled coil</keyword>
<sequence length="1456" mass="164585">MTSPIGDNFHIESCNNFLHNKDKVANSIQSFFVTISTQQSTTSQNTRKYEIKDSESLINLANRLIQNRGAFSIQDDEGKISQYIQNYAIENEDIRIELAKLAIQNNPYKASEFIQNYKIKDEKTRVKLAKLAAKRDGKGVSQYINRYKITDQEALTELAKLAAQNNGEGTSQYIKEYGIADENIRIHIALYAARNFRGKISQYIKNYRIKDQNSLVQIAALAARSDGGGTSQHIKEYGITDQETLIEIAKLAAQCDGGGTSQYIKEYGITGQETLIEIAKLAARSDGEGTSQYIKEYGITGQETLIEIAKLAAQSYRGGTSQYIKEYRITEPEDLVEIAKLAAQSDGGGTSQYIKEYRITAPEDLVEIAKLAAQSDGGGTSQYIKEYGITGQETLIEIAKLAAQSYRGGTSQYIKEYGITDPETLIEIAKLAARSDGGGTSQYIKEYGITDPETLIEIAKLAAQSYRGGTSQYIKEYRITEPEDLVEIAKLAAQSDGGGTSQYIKEYGITDPETLIEIAKLAAQSYRGGTSQYIKEYGITDPETLIEIAKLAAQSDGGGTSQYIKEYEITDQEALIEIAKLAAQNNIREISEFIQNYGIKDQKFLMTVAEPCVKKDREFSKFIQNYKIVSEKDRIDLAKLAVQKDAGITSEFIRNYKITDQDALTEIAKNAVQKDARASMFIKSYKIKREEDRIDLAKLAVQKDAGTTSEFIGNYKITDQDALIAIAKDAVQKDARASMFIKSYKIKREEARVDIAKFAAQNNGVANSLFINSYDIIDKDSLVEIAQLSIRKSIASNTISEIWEYLPKYDISDTNIHLNSLQLLCACYYSLLGNKTNATIEGFIKQHYAEIEELDLFPNFQKKLEELGGEILKATEELKQEKLKKEKQRTQERFSLIARFCKEKSIVLESDIQDFFIKILKHRNPKEACFLIQVLMENLNKPSYFSNYQLLISKENKKIEHLILPMIIINQIVTESDQKEDSLQNAQKIREFLAGSAQRASLRDAKGFLPNLLQALIALSSYSSVSSEKKLYLLKQCFSSSLEKPHWEKSCKQSLDIVRVLGDTNLLPNILEKLDENYEFKDITEQFNEKLQTEIFAFNTQISDFHEKYLQVENSLRVPLGLVKYASNVKSHQEPRVSEELQRLVINIFEGTIQKERYQTKNNPHLQRIEKENPKLFNDWQKTQIPEEKVVSNSKKRSINFYAFLQEKILTDKHFTVAPQQLIQYLQDAEKSLPIDNLSKTDQEIFLLCKDLCNSSIVFQKKLELLKKLLNVLYECEFKNDIKALIVGLTTTSQKNVLIVDTDDWQDLFLSGIEVLGSCQRIDGIPSLNVCLMAYVLDGKNRLLAIKDHTNGRILARCILRLLWDPKENTPVLFQERIYPFSAPEYEKLLNSLANTRAKALGLELYTLNQRDDLSDKKSSLKSLGSCSPYEYADASSGVMKDGEFIILEAKAVAVK</sequence>
<evidence type="ECO:0000313" key="2">
    <source>
        <dbReference type="EMBL" id="QYF49088.1"/>
    </source>
</evidence>
<accession>A0ABX8V7U4</accession>
<keyword evidence="3" id="KW-1185">Reference proteome</keyword>
<protein>
    <submittedName>
        <fullName evidence="2">Uncharacterized protein</fullName>
    </submittedName>
</protein>
<dbReference type="RefSeq" id="WP_220017507.1">
    <property type="nucleotide sequence ID" value="NZ_CP075587.1"/>
</dbReference>
<evidence type="ECO:0000313" key="3">
    <source>
        <dbReference type="Proteomes" id="UP000826014"/>
    </source>
</evidence>
<dbReference type="Proteomes" id="UP000826014">
    <property type="component" value="Chromosome"/>
</dbReference>
<proteinExistence type="predicted"/>
<evidence type="ECO:0000256" key="1">
    <source>
        <dbReference type="SAM" id="Coils"/>
    </source>
</evidence>
<gene>
    <name evidence="2" type="ORF">RHABOEDO_001352</name>
</gene>
<reference evidence="2 3" key="1">
    <citation type="journal article" date="2022" name="bioRxiv">
        <title>Ecology and evolution of chlamydial symbionts of arthropods.</title>
        <authorList>
            <person name="Halter T."/>
            <person name="Koestlbacher S."/>
            <person name="Collingro A."/>
            <person name="Sixt B.S."/>
            <person name="Toenshoff E.R."/>
            <person name="Hendrickx F."/>
            <person name="Kostanjsek R."/>
            <person name="Horn M."/>
        </authorList>
    </citation>
    <scope>NUCLEOTIDE SEQUENCE [LARGE SCALE GENOMIC DNA]</scope>
    <source>
        <strain evidence="2">W744xW776</strain>
    </source>
</reference>
<organism evidence="2 3">
    <name type="scientific">Candidatus Rhabdochlamydia oedothoracis</name>
    <dbReference type="NCBI Taxonomy" id="2720720"/>
    <lineage>
        <taxon>Bacteria</taxon>
        <taxon>Pseudomonadati</taxon>
        <taxon>Chlamydiota</taxon>
        <taxon>Chlamydiia</taxon>
        <taxon>Parachlamydiales</taxon>
        <taxon>Candidatus Rhabdochlamydiaceae</taxon>
        <taxon>Candidatus Rhabdochlamydia</taxon>
    </lineage>
</organism>
<name>A0ABX8V7U4_9BACT</name>